<feature type="domain" description="C2H2-type" evidence="8">
    <location>
        <begin position="83"/>
        <end position="107"/>
    </location>
</feature>
<evidence type="ECO:0000256" key="7">
    <source>
        <dbReference type="PROSITE-ProRule" id="PRU00042"/>
    </source>
</evidence>
<accession>A0A1A9WXU4</accession>
<dbReference type="SUPFAM" id="SSF57667">
    <property type="entry name" value="beta-beta-alpha zinc fingers"/>
    <property type="match status" value="1"/>
</dbReference>
<organism evidence="9 10">
    <name type="scientific">Glossina brevipalpis</name>
    <dbReference type="NCBI Taxonomy" id="37001"/>
    <lineage>
        <taxon>Eukaryota</taxon>
        <taxon>Metazoa</taxon>
        <taxon>Ecdysozoa</taxon>
        <taxon>Arthropoda</taxon>
        <taxon>Hexapoda</taxon>
        <taxon>Insecta</taxon>
        <taxon>Pterygota</taxon>
        <taxon>Neoptera</taxon>
        <taxon>Endopterygota</taxon>
        <taxon>Diptera</taxon>
        <taxon>Brachycera</taxon>
        <taxon>Muscomorpha</taxon>
        <taxon>Hippoboscoidea</taxon>
        <taxon>Glossinidae</taxon>
        <taxon>Glossina</taxon>
    </lineage>
</organism>
<evidence type="ECO:0000256" key="4">
    <source>
        <dbReference type="ARBA" id="ARBA00022771"/>
    </source>
</evidence>
<dbReference type="FunFam" id="3.30.160.60:FF:000295">
    <property type="entry name" value="zinc finger protein 19"/>
    <property type="match status" value="1"/>
</dbReference>
<dbReference type="Proteomes" id="UP000091820">
    <property type="component" value="Unassembled WGS sequence"/>
</dbReference>
<dbReference type="GO" id="GO:0008270">
    <property type="term" value="F:zinc ion binding"/>
    <property type="evidence" value="ECO:0007669"/>
    <property type="project" value="UniProtKB-KW"/>
</dbReference>
<reference evidence="10" key="1">
    <citation type="submission" date="2014-03" db="EMBL/GenBank/DDBJ databases">
        <authorList>
            <person name="Aksoy S."/>
            <person name="Warren W."/>
            <person name="Wilson R.K."/>
        </authorList>
    </citation>
    <scope>NUCLEOTIDE SEQUENCE [LARGE SCALE GENOMIC DNA]</scope>
    <source>
        <strain evidence="10">IAEA</strain>
    </source>
</reference>
<dbReference type="EnsemblMetazoa" id="GBRI036577-RA">
    <property type="protein sequence ID" value="GBRI036577-PA"/>
    <property type="gene ID" value="GBRI036577"/>
</dbReference>
<feature type="domain" description="C2H2-type" evidence="8">
    <location>
        <begin position="134"/>
        <end position="156"/>
    </location>
</feature>
<dbReference type="Pfam" id="PF00096">
    <property type="entry name" value="zf-C2H2"/>
    <property type="match status" value="2"/>
</dbReference>
<dbReference type="GO" id="GO:0000981">
    <property type="term" value="F:DNA-binding transcription factor activity, RNA polymerase II-specific"/>
    <property type="evidence" value="ECO:0007669"/>
    <property type="project" value="TreeGrafter"/>
</dbReference>
<keyword evidence="2" id="KW-0479">Metal-binding</keyword>
<dbReference type="PROSITE" id="PS00028">
    <property type="entry name" value="ZINC_FINGER_C2H2_1"/>
    <property type="match status" value="2"/>
</dbReference>
<evidence type="ECO:0000313" key="10">
    <source>
        <dbReference type="Proteomes" id="UP000091820"/>
    </source>
</evidence>
<evidence type="ECO:0000259" key="8">
    <source>
        <dbReference type="PROSITE" id="PS50157"/>
    </source>
</evidence>
<dbReference type="PROSITE" id="PS50157">
    <property type="entry name" value="ZINC_FINGER_C2H2_2"/>
    <property type="match status" value="3"/>
</dbReference>
<evidence type="ECO:0000256" key="1">
    <source>
        <dbReference type="ARBA" id="ARBA00004123"/>
    </source>
</evidence>
<name>A0A1A9WXU4_9MUSC</name>
<protein>
    <recommendedName>
        <fullName evidence="8">C2H2-type domain-containing protein</fullName>
    </recommendedName>
</protein>
<evidence type="ECO:0000313" key="9">
    <source>
        <dbReference type="EnsemblMetazoa" id="GBRI036577-PA"/>
    </source>
</evidence>
<sequence length="194" mass="22549">MKPNLPTNCLLDAYELICAVEKAEMEIDALLQHEHEHSEDTSLDLQENNIYEPNNGVENNVSLKRQKTAIGSRLNKRLAGAIFDCKDCDRSFAKIETLKRHKKQAHTFLPMEDIANISPSVPESTQSEDKRIFCSHCFLRRYDIISHERQHTGERAYVCSMCGKLFSRGKELSRHRRIHTVERRYKCTKCTRIK</sequence>
<keyword evidence="5" id="KW-0862">Zinc</keyword>
<evidence type="ECO:0000256" key="2">
    <source>
        <dbReference type="ARBA" id="ARBA00022723"/>
    </source>
</evidence>
<dbReference type="InterPro" id="IPR013087">
    <property type="entry name" value="Znf_C2H2_type"/>
</dbReference>
<dbReference type="GO" id="GO:0005634">
    <property type="term" value="C:nucleus"/>
    <property type="evidence" value="ECO:0007669"/>
    <property type="project" value="UniProtKB-SubCell"/>
</dbReference>
<dbReference type="Gene3D" id="3.30.160.60">
    <property type="entry name" value="Classic Zinc Finger"/>
    <property type="match status" value="2"/>
</dbReference>
<dbReference type="SMART" id="SM00355">
    <property type="entry name" value="ZnF_C2H2"/>
    <property type="match status" value="3"/>
</dbReference>
<comment type="subcellular location">
    <subcellularLocation>
        <location evidence="1">Nucleus</location>
    </subcellularLocation>
</comment>
<dbReference type="STRING" id="37001.A0A1A9WXU4"/>
<keyword evidence="10" id="KW-1185">Reference proteome</keyword>
<evidence type="ECO:0000256" key="6">
    <source>
        <dbReference type="ARBA" id="ARBA00023242"/>
    </source>
</evidence>
<keyword evidence="6" id="KW-0539">Nucleus</keyword>
<dbReference type="AlphaFoldDB" id="A0A1A9WXU4"/>
<dbReference type="VEuPathDB" id="VectorBase:GBRI036577"/>
<evidence type="ECO:0000256" key="3">
    <source>
        <dbReference type="ARBA" id="ARBA00022737"/>
    </source>
</evidence>
<dbReference type="PANTHER" id="PTHR24394">
    <property type="entry name" value="ZINC FINGER PROTEIN"/>
    <property type="match status" value="1"/>
</dbReference>
<proteinExistence type="predicted"/>
<dbReference type="PANTHER" id="PTHR24394:SF44">
    <property type="entry name" value="ZINC FINGER PROTEIN 271-LIKE"/>
    <property type="match status" value="1"/>
</dbReference>
<feature type="domain" description="C2H2-type" evidence="8">
    <location>
        <begin position="157"/>
        <end position="184"/>
    </location>
</feature>
<evidence type="ECO:0000256" key="5">
    <source>
        <dbReference type="ARBA" id="ARBA00022833"/>
    </source>
</evidence>
<dbReference type="InterPro" id="IPR036236">
    <property type="entry name" value="Znf_C2H2_sf"/>
</dbReference>
<reference evidence="9" key="2">
    <citation type="submission" date="2020-05" db="UniProtKB">
        <authorList>
            <consortium name="EnsemblMetazoa"/>
        </authorList>
    </citation>
    <scope>IDENTIFICATION</scope>
    <source>
        <strain evidence="9">IAEA</strain>
    </source>
</reference>
<keyword evidence="3" id="KW-0677">Repeat</keyword>
<keyword evidence="4 7" id="KW-0863">Zinc-finger</keyword>